<feature type="chain" id="PRO_5001823523" evidence="3">
    <location>
        <begin position="27"/>
        <end position="113"/>
    </location>
</feature>
<accession>A0A087HN48</accession>
<keyword evidence="5" id="KW-1185">Reference proteome</keyword>
<reference evidence="5" key="1">
    <citation type="journal article" date="2015" name="Nat. Plants">
        <title>Genome expansion of Arabis alpina linked with retrotransposition and reduced symmetric DNA methylation.</title>
        <authorList>
            <person name="Willing E.M."/>
            <person name="Rawat V."/>
            <person name="Mandakova T."/>
            <person name="Maumus F."/>
            <person name="James G.V."/>
            <person name="Nordstroem K.J."/>
            <person name="Becker C."/>
            <person name="Warthmann N."/>
            <person name="Chica C."/>
            <person name="Szarzynska B."/>
            <person name="Zytnicki M."/>
            <person name="Albani M.C."/>
            <person name="Kiefer C."/>
            <person name="Bergonzi S."/>
            <person name="Castaings L."/>
            <person name="Mateos J.L."/>
            <person name="Berns M.C."/>
            <person name="Bujdoso N."/>
            <person name="Piofczyk T."/>
            <person name="de Lorenzo L."/>
            <person name="Barrero-Sicilia C."/>
            <person name="Mateos I."/>
            <person name="Piednoel M."/>
            <person name="Hagmann J."/>
            <person name="Chen-Min-Tao R."/>
            <person name="Iglesias-Fernandez R."/>
            <person name="Schuster S.C."/>
            <person name="Alonso-Blanco C."/>
            <person name="Roudier F."/>
            <person name="Carbonero P."/>
            <person name="Paz-Ares J."/>
            <person name="Davis S.J."/>
            <person name="Pecinka A."/>
            <person name="Quesneville H."/>
            <person name="Colot V."/>
            <person name="Lysak M.A."/>
            <person name="Weigel D."/>
            <person name="Coupland G."/>
            <person name="Schneeberger K."/>
        </authorList>
    </citation>
    <scope>NUCLEOTIDE SEQUENCE [LARGE SCALE GENOMIC DNA]</scope>
    <source>
        <strain evidence="5">cv. Pajares</strain>
    </source>
</reference>
<sequence>MALSSNLSLSVFFLIVVLIQWTCVYSESTISASPAVLPYINAPDMSSFFPSPSKNQPLDTATSPVPEAEAPGPSSEQLNGKIAGSSMRLCPDLSLVRVIVGICSFFICTLLML</sequence>
<dbReference type="AlphaFoldDB" id="A0A087HN48"/>
<evidence type="ECO:0000313" key="4">
    <source>
        <dbReference type="EMBL" id="KFK43550.1"/>
    </source>
</evidence>
<name>A0A087HN48_ARAAL</name>
<dbReference type="Gramene" id="KFK43550">
    <property type="protein sequence ID" value="KFK43550"/>
    <property type="gene ID" value="AALP_AA1G141300"/>
</dbReference>
<feature type="region of interest" description="Disordered" evidence="1">
    <location>
        <begin position="50"/>
        <end position="79"/>
    </location>
</feature>
<proteinExistence type="predicted"/>
<gene>
    <name evidence="4" type="ordered locus">AALP_Aa1g141300</name>
</gene>
<keyword evidence="2" id="KW-0472">Membrane</keyword>
<organism evidence="4 5">
    <name type="scientific">Arabis alpina</name>
    <name type="common">Alpine rock-cress</name>
    <dbReference type="NCBI Taxonomy" id="50452"/>
    <lineage>
        <taxon>Eukaryota</taxon>
        <taxon>Viridiplantae</taxon>
        <taxon>Streptophyta</taxon>
        <taxon>Embryophyta</taxon>
        <taxon>Tracheophyta</taxon>
        <taxon>Spermatophyta</taxon>
        <taxon>Magnoliopsida</taxon>
        <taxon>eudicotyledons</taxon>
        <taxon>Gunneridae</taxon>
        <taxon>Pentapetalae</taxon>
        <taxon>rosids</taxon>
        <taxon>malvids</taxon>
        <taxon>Brassicales</taxon>
        <taxon>Brassicaceae</taxon>
        <taxon>Arabideae</taxon>
        <taxon>Arabis</taxon>
    </lineage>
</organism>
<keyword evidence="3" id="KW-0732">Signal</keyword>
<keyword evidence="2" id="KW-1133">Transmembrane helix</keyword>
<evidence type="ECO:0000256" key="1">
    <source>
        <dbReference type="SAM" id="MobiDB-lite"/>
    </source>
</evidence>
<dbReference type="EMBL" id="CM002869">
    <property type="protein sequence ID" value="KFK43550.1"/>
    <property type="molecule type" value="Genomic_DNA"/>
</dbReference>
<feature type="compositionally biased region" description="Polar residues" evidence="1">
    <location>
        <begin position="50"/>
        <end position="63"/>
    </location>
</feature>
<dbReference type="OMA" id="CFNEPIL"/>
<feature type="transmembrane region" description="Helical" evidence="2">
    <location>
        <begin position="94"/>
        <end position="112"/>
    </location>
</feature>
<feature type="signal peptide" evidence="3">
    <location>
        <begin position="1"/>
        <end position="26"/>
    </location>
</feature>
<dbReference type="OrthoDB" id="1106772at2759"/>
<keyword evidence="2" id="KW-0812">Transmembrane</keyword>
<evidence type="ECO:0000313" key="5">
    <source>
        <dbReference type="Proteomes" id="UP000029120"/>
    </source>
</evidence>
<dbReference type="Proteomes" id="UP000029120">
    <property type="component" value="Chromosome 1"/>
</dbReference>
<evidence type="ECO:0000256" key="3">
    <source>
        <dbReference type="SAM" id="SignalP"/>
    </source>
</evidence>
<evidence type="ECO:0000256" key="2">
    <source>
        <dbReference type="SAM" id="Phobius"/>
    </source>
</evidence>
<protein>
    <submittedName>
        <fullName evidence="4">Uncharacterized protein</fullName>
    </submittedName>
</protein>
<dbReference type="eggNOG" id="ENOG502SARI">
    <property type="taxonomic scope" value="Eukaryota"/>
</dbReference>